<dbReference type="AlphaFoldDB" id="A0A9D1UFJ6"/>
<proteinExistence type="predicted"/>
<evidence type="ECO:0000313" key="1">
    <source>
        <dbReference type="EMBL" id="HIW84751.1"/>
    </source>
</evidence>
<protein>
    <submittedName>
        <fullName evidence="1">Uncharacterized protein</fullName>
    </submittedName>
</protein>
<comment type="caution">
    <text evidence="1">The sequence shown here is derived from an EMBL/GenBank/DDBJ whole genome shotgun (WGS) entry which is preliminary data.</text>
</comment>
<organism evidence="1 2">
    <name type="scientific">Candidatus Dorea gallistercoris</name>
    <dbReference type="NCBI Taxonomy" id="2838542"/>
    <lineage>
        <taxon>Bacteria</taxon>
        <taxon>Bacillati</taxon>
        <taxon>Bacillota</taxon>
        <taxon>Clostridia</taxon>
        <taxon>Lachnospirales</taxon>
        <taxon>Lachnospiraceae</taxon>
        <taxon>Dorea</taxon>
    </lineage>
</organism>
<sequence length="64" mass="7645">MLKYRSRKEELLEYIDRNREYFEHVDGETYQAMLENGLSSTDIKRYTGVTDQEILLAKDRQGAR</sequence>
<reference evidence="1" key="1">
    <citation type="journal article" date="2021" name="PeerJ">
        <title>Extensive microbial diversity within the chicken gut microbiome revealed by metagenomics and culture.</title>
        <authorList>
            <person name="Gilroy R."/>
            <person name="Ravi A."/>
            <person name="Getino M."/>
            <person name="Pursley I."/>
            <person name="Horton D.L."/>
            <person name="Alikhan N.F."/>
            <person name="Baker D."/>
            <person name="Gharbi K."/>
            <person name="Hall N."/>
            <person name="Watson M."/>
            <person name="Adriaenssens E.M."/>
            <person name="Foster-Nyarko E."/>
            <person name="Jarju S."/>
            <person name="Secka A."/>
            <person name="Antonio M."/>
            <person name="Oren A."/>
            <person name="Chaudhuri R.R."/>
            <person name="La Ragione R."/>
            <person name="Hildebrand F."/>
            <person name="Pallen M.J."/>
        </authorList>
    </citation>
    <scope>NUCLEOTIDE SEQUENCE</scope>
    <source>
        <strain evidence="1">ChiSxjej1B13-11762</strain>
    </source>
</reference>
<dbReference type="EMBL" id="DXGF01000186">
    <property type="protein sequence ID" value="HIW84751.1"/>
    <property type="molecule type" value="Genomic_DNA"/>
</dbReference>
<evidence type="ECO:0000313" key="2">
    <source>
        <dbReference type="Proteomes" id="UP000824263"/>
    </source>
</evidence>
<reference evidence="1" key="2">
    <citation type="submission" date="2021-04" db="EMBL/GenBank/DDBJ databases">
        <authorList>
            <person name="Gilroy R."/>
        </authorList>
    </citation>
    <scope>NUCLEOTIDE SEQUENCE</scope>
    <source>
        <strain evidence="1">ChiSxjej1B13-11762</strain>
    </source>
</reference>
<gene>
    <name evidence="1" type="ORF">H9873_10600</name>
</gene>
<dbReference type="Proteomes" id="UP000824263">
    <property type="component" value="Unassembled WGS sequence"/>
</dbReference>
<name>A0A9D1UFJ6_9FIRM</name>
<accession>A0A9D1UFJ6</accession>